<dbReference type="Proteomes" id="UP000093807">
    <property type="component" value="Unassembled WGS sequence"/>
</dbReference>
<organism evidence="2 3">
    <name type="scientific">Flavobacterium succinicans</name>
    <dbReference type="NCBI Taxonomy" id="29536"/>
    <lineage>
        <taxon>Bacteria</taxon>
        <taxon>Pseudomonadati</taxon>
        <taxon>Bacteroidota</taxon>
        <taxon>Flavobacteriia</taxon>
        <taxon>Flavobacteriales</taxon>
        <taxon>Flavobacteriaceae</taxon>
        <taxon>Flavobacterium</taxon>
    </lineage>
</organism>
<dbReference type="PATRIC" id="fig|29536.5.peg.1216"/>
<dbReference type="NCBIfam" id="NF005300">
    <property type="entry name" value="PRK06828.1"/>
    <property type="match status" value="1"/>
</dbReference>
<dbReference type="GO" id="GO:0050567">
    <property type="term" value="F:glutaminyl-tRNA synthase (glutamine-hydrolyzing) activity"/>
    <property type="evidence" value="ECO:0007669"/>
    <property type="project" value="UniProtKB-EC"/>
</dbReference>
<keyword evidence="3" id="KW-1185">Reference proteome</keyword>
<accession>A0A199XSD2</accession>
<dbReference type="AlphaFoldDB" id="A0A199XSD2"/>
<reference evidence="2 3" key="1">
    <citation type="submission" date="2016-06" db="EMBL/GenBank/DDBJ databases">
        <title>Draft genome sequence of Flavobacterium succinicans strain DD5b.</title>
        <authorList>
            <person name="Poehlein A."/>
            <person name="Daniel R."/>
            <person name="Simeonova D.D."/>
        </authorList>
    </citation>
    <scope>NUCLEOTIDE SEQUENCE [LARGE SCALE GENOMIC DNA]</scope>
    <source>
        <strain evidence="2 3">DD5b</strain>
    </source>
</reference>
<dbReference type="SUPFAM" id="SSF75304">
    <property type="entry name" value="Amidase signature (AS) enzymes"/>
    <property type="match status" value="1"/>
</dbReference>
<dbReference type="InterPro" id="IPR036928">
    <property type="entry name" value="AS_sf"/>
</dbReference>
<dbReference type="GO" id="GO:0016740">
    <property type="term" value="F:transferase activity"/>
    <property type="evidence" value="ECO:0007669"/>
    <property type="project" value="UniProtKB-KW"/>
</dbReference>
<keyword evidence="2" id="KW-0436">Ligase</keyword>
<evidence type="ECO:0000313" key="3">
    <source>
        <dbReference type="Proteomes" id="UP000093807"/>
    </source>
</evidence>
<dbReference type="Pfam" id="PF01425">
    <property type="entry name" value="Amidase"/>
    <property type="match status" value="1"/>
</dbReference>
<dbReference type="PANTHER" id="PTHR42678:SF34">
    <property type="entry name" value="OS04G0183300 PROTEIN"/>
    <property type="match status" value="1"/>
</dbReference>
<dbReference type="InterPro" id="IPR023631">
    <property type="entry name" value="Amidase_dom"/>
</dbReference>
<dbReference type="OrthoDB" id="9811471at2"/>
<dbReference type="Gene3D" id="3.90.1300.10">
    <property type="entry name" value="Amidase signature (AS) domain"/>
    <property type="match status" value="1"/>
</dbReference>
<dbReference type="RefSeq" id="WP_064715273.1">
    <property type="nucleotide sequence ID" value="NZ_JMTM01000035.1"/>
</dbReference>
<comment type="caution">
    <text evidence="2">The sequence shown here is derived from an EMBL/GenBank/DDBJ whole genome shotgun (WGS) entry which is preliminary data.</text>
</comment>
<dbReference type="EMBL" id="JMTM01000035">
    <property type="protein sequence ID" value="OAZ04161.1"/>
    <property type="molecule type" value="Genomic_DNA"/>
</dbReference>
<evidence type="ECO:0000313" key="2">
    <source>
        <dbReference type="EMBL" id="OAZ04161.1"/>
    </source>
</evidence>
<name>A0A199XSD2_9FLAO</name>
<protein>
    <submittedName>
        <fullName evidence="2">Glutamyl-tRNA(Gln) amidotransferase subunit A</fullName>
        <ecNumber evidence="2">6.3.5.7</ecNumber>
    </submittedName>
</protein>
<dbReference type="NCBIfam" id="NF006006">
    <property type="entry name" value="PRK08137.1"/>
    <property type="match status" value="1"/>
</dbReference>
<gene>
    <name evidence="2" type="primary">gatA</name>
    <name evidence="2" type="ORF">FLB_11540</name>
</gene>
<dbReference type="EC" id="6.3.5.7" evidence="2"/>
<evidence type="ECO:0000259" key="1">
    <source>
        <dbReference type="Pfam" id="PF01425"/>
    </source>
</evidence>
<proteinExistence type="predicted"/>
<dbReference type="PANTHER" id="PTHR42678">
    <property type="entry name" value="AMIDASE"/>
    <property type="match status" value="1"/>
</dbReference>
<keyword evidence="2" id="KW-0808">Transferase</keyword>
<sequence>MKKTAYTLKLVLFFMTVLLQISCDLYAQKKVVVLKDKIDITTLQEGYRNKTYSIEAITQAYLDRIQAVDKNGSQLHSVLTLNPDAIAIAKTLDEELKAGKWRGPLHGVPVLLKDNIDTKDKMPTTAGSRALANSFPLQDSFVAQKLREAGAVIIGKTNLSEWANFRGEPSTSGWSGLGGQTKNAYDVTRNPCGSSSGSAVAVAANLALFAIGTETNGSIVCPAHANGIVGLKPTVGLISRAGIIPISFTQDTAGPMTRTVKDAAIVLGWLTGIDNRDSKTSASVSFASKDYAGSLDKNSLKGKRIGVYVGVNGKNKEVDGLYQKAIEVMKVQGATLVEIPEITPPEVDGQSFTVMLYEYKQGLNDYFKSLGPKAAIKSVADLIEFNKKDGVELKYFNQLYLEMAQSKADLSTEEYKKALEALRINSQEKGIDKVMNDFRLDAIIAPTGTPAWVTDLKNGDQFTFGTSGPAAHSGYPSITVPMGYVNDLPVGISFVGKAWSEAALLNLAYAYEQNTKHRHAPSLIAN</sequence>
<feature type="domain" description="Amidase" evidence="1">
    <location>
        <begin position="57"/>
        <end position="505"/>
    </location>
</feature>